<evidence type="ECO:0000259" key="1">
    <source>
        <dbReference type="Pfam" id="PF04366"/>
    </source>
</evidence>
<dbReference type="CDD" id="cd11524">
    <property type="entry name" value="SYLF"/>
    <property type="match status" value="1"/>
</dbReference>
<organism evidence="2">
    <name type="scientific">hydrothermal vent metagenome</name>
    <dbReference type="NCBI Taxonomy" id="652676"/>
    <lineage>
        <taxon>unclassified sequences</taxon>
        <taxon>metagenomes</taxon>
        <taxon>ecological metagenomes</taxon>
    </lineage>
</organism>
<proteinExistence type="predicted"/>
<sequence>MFKKASITVLFLASLTAITPISHAEEGTPTHGEDEELIQTETQMDQNVNDAEYQLTIAAFKNAKSGQFFDHAYGFAIFPTIGKVGFVVGGAYGEGRVYEQGRYKGQASMAQASIGWQFGGQAYSQIIFFQDQRAYDEFTSGNFEFGANASAVIINAGVAAEASTKGTSASANAGNKHLKTEGQYYKGMAVFNLAKGGLMYEAVLSGQKFTFTPYH</sequence>
<gene>
    <name evidence="2" type="ORF">MNBD_GAMMA04-674</name>
</gene>
<protein>
    <recommendedName>
        <fullName evidence="1">Ysc84 actin-binding domain-containing protein</fullName>
    </recommendedName>
</protein>
<reference evidence="2" key="1">
    <citation type="submission" date="2018-06" db="EMBL/GenBank/DDBJ databases">
        <authorList>
            <person name="Zhirakovskaya E."/>
        </authorList>
    </citation>
    <scope>NUCLEOTIDE SEQUENCE</scope>
</reference>
<feature type="domain" description="Ysc84 actin-binding" evidence="1">
    <location>
        <begin position="111"/>
        <end position="168"/>
    </location>
</feature>
<dbReference type="Pfam" id="PF04366">
    <property type="entry name" value="Ysc84"/>
    <property type="match status" value="1"/>
</dbReference>
<dbReference type="EMBL" id="UOFB01000202">
    <property type="protein sequence ID" value="VAW47483.1"/>
    <property type="molecule type" value="Genomic_DNA"/>
</dbReference>
<dbReference type="InterPro" id="IPR007461">
    <property type="entry name" value="Ysc84_actin-binding"/>
</dbReference>
<dbReference type="AlphaFoldDB" id="A0A3B0W548"/>
<accession>A0A3B0W548</accession>
<evidence type="ECO:0000313" key="2">
    <source>
        <dbReference type="EMBL" id="VAW47483.1"/>
    </source>
</evidence>
<name>A0A3B0W548_9ZZZZ</name>